<dbReference type="AlphaFoldDB" id="A0A396ZZI4"/>
<organism evidence="8 9">
    <name type="scientific">Aphanomyces astaci</name>
    <name type="common">Crayfish plague agent</name>
    <dbReference type="NCBI Taxonomy" id="112090"/>
    <lineage>
        <taxon>Eukaryota</taxon>
        <taxon>Sar</taxon>
        <taxon>Stramenopiles</taxon>
        <taxon>Oomycota</taxon>
        <taxon>Saprolegniomycetes</taxon>
        <taxon>Saprolegniales</taxon>
        <taxon>Verrucalvaceae</taxon>
        <taxon>Aphanomyces</taxon>
    </lineage>
</organism>
<dbReference type="PANTHER" id="PTHR42865:SF7">
    <property type="entry name" value="PROTON_GLUTAMATE-ASPARTATE SYMPORTER"/>
    <property type="match status" value="1"/>
</dbReference>
<comment type="caution">
    <text evidence="8">The sequence shown here is derived from an EMBL/GenBank/DDBJ whole genome shotgun (WGS) entry which is preliminary data.</text>
</comment>
<dbReference type="InterPro" id="IPR036458">
    <property type="entry name" value="Na:dicarbo_symporter_sf"/>
</dbReference>
<evidence type="ECO:0000313" key="8">
    <source>
        <dbReference type="EMBL" id="RHX99503.1"/>
    </source>
</evidence>
<keyword evidence="6" id="KW-0472">Membrane</keyword>
<dbReference type="EMBL" id="QUSZ01009132">
    <property type="protein sequence ID" value="RHX99503.1"/>
    <property type="molecule type" value="Genomic_DNA"/>
</dbReference>
<dbReference type="InterPro" id="IPR001991">
    <property type="entry name" value="Na-dicarboxylate_symporter"/>
</dbReference>
<proteinExistence type="inferred from homology"/>
<evidence type="ECO:0000256" key="2">
    <source>
        <dbReference type="ARBA" id="ARBA00022448"/>
    </source>
</evidence>
<dbReference type="Proteomes" id="UP000265427">
    <property type="component" value="Unassembled WGS sequence"/>
</dbReference>
<dbReference type="GO" id="GO:0005886">
    <property type="term" value="C:plasma membrane"/>
    <property type="evidence" value="ECO:0007669"/>
    <property type="project" value="UniProtKB-SubCell"/>
</dbReference>
<keyword evidence="3" id="KW-1003">Cell membrane</keyword>
<keyword evidence="7" id="KW-0769">Symport</keyword>
<comment type="subcellular location">
    <subcellularLocation>
        <location evidence="1">Cell membrane</location>
        <topology evidence="1">Multi-pass membrane protein</topology>
    </subcellularLocation>
    <subcellularLocation>
        <location evidence="7">Membrane</location>
        <topology evidence="7">Multi-pass membrane protein</topology>
    </subcellularLocation>
</comment>
<dbReference type="Gene3D" id="1.10.3860.10">
    <property type="entry name" value="Sodium:dicarboxylate symporter"/>
    <property type="match status" value="1"/>
</dbReference>
<dbReference type="PANTHER" id="PTHR42865">
    <property type="entry name" value="PROTON/GLUTAMATE-ASPARTATE SYMPORTER"/>
    <property type="match status" value="1"/>
</dbReference>
<dbReference type="Pfam" id="PF00375">
    <property type="entry name" value="SDF"/>
    <property type="match status" value="1"/>
</dbReference>
<dbReference type="VEuPathDB" id="FungiDB:H257_11613"/>
<keyword evidence="5" id="KW-1133">Transmembrane helix</keyword>
<evidence type="ECO:0000256" key="4">
    <source>
        <dbReference type="ARBA" id="ARBA00022692"/>
    </source>
</evidence>
<evidence type="ECO:0000256" key="1">
    <source>
        <dbReference type="ARBA" id="ARBA00004651"/>
    </source>
</evidence>
<comment type="similarity">
    <text evidence="7">Belongs to the dicarboxylate/amino acid:cation symporter (DAACS) (TC 2.A.23) family.</text>
</comment>
<evidence type="ECO:0000256" key="5">
    <source>
        <dbReference type="ARBA" id="ARBA00022989"/>
    </source>
</evidence>
<dbReference type="GO" id="GO:0015293">
    <property type="term" value="F:symporter activity"/>
    <property type="evidence" value="ECO:0007669"/>
    <property type="project" value="UniProtKB-UniRule"/>
</dbReference>
<evidence type="ECO:0000256" key="3">
    <source>
        <dbReference type="ARBA" id="ARBA00022475"/>
    </source>
</evidence>
<accession>A0A396ZZI4</accession>
<name>A0A396ZZI4_APHAT</name>
<gene>
    <name evidence="8" type="ORF">DYB36_013774</name>
</gene>
<sequence>MQTKPLPGAQAGGANPTNREGILLFEASPTDYFNRYTNVLQSAPPRTNFMTNGESGSDAHFDEYSQTPSVVLLGDDKDDQVPPYQRRGRFAATPDHDFGPTPPPFQSKYIFLGTVVGVGVGVGLYFSRLSDEIEALVALPGDLFVRALQCLIVPLVFCVISIVVAETMLKGQASILRWRTIVPYATTSVLASIQGIALAVAFHASFNVLTTSSSSAGLEAMALVPTVSTSFNLSLACSNSVAVDNQAELTCAKQDATTNSSMLRATVVGSTVTKLDTLTLVDQVVGIVRHVVSDSIFTSFGQSDLLSITIFALPFGVAIALCHDDPAKPNVLLNLCRQVRNIFLLLLHGLLGVTPVAIVFLVGRAVAQFHSDQFAHVVVQVTTYVVVFTVGQLGHMLVVLPLYLYIRTRENPFGFMKHLVPAYIFAFGCASSMATLPVTIACIQRANVSRALIHIAMPFGTPMNLNASGIDYPLALVFIANMSGFGDQLTAANFVLLFFVTILGCVSTAPVPNAGLVYHVTVWQTLFPTHPMPAAFAWIVAMNVIVDRIATVVNVNGNAVVTRILAEEIDEAFDARAAAATGGHPSQWRTWT</sequence>
<keyword evidence="2 7" id="KW-0813">Transport</keyword>
<keyword evidence="4" id="KW-0812">Transmembrane</keyword>
<dbReference type="PRINTS" id="PR00173">
    <property type="entry name" value="EDTRNSPORT"/>
</dbReference>
<reference evidence="8 9" key="1">
    <citation type="submission" date="2018-08" db="EMBL/GenBank/DDBJ databases">
        <title>Aphanomyces genome sequencing and annotation.</title>
        <authorList>
            <person name="Minardi D."/>
            <person name="Oidtmann B."/>
            <person name="Van Der Giezen M."/>
            <person name="Studholme D.J."/>
        </authorList>
    </citation>
    <scope>NUCLEOTIDE SEQUENCE [LARGE SCALE GENOMIC DNA]</scope>
    <source>
        <strain evidence="8 9">Kv</strain>
    </source>
</reference>
<dbReference type="SUPFAM" id="SSF118215">
    <property type="entry name" value="Proton glutamate symport protein"/>
    <property type="match status" value="1"/>
</dbReference>
<evidence type="ECO:0000256" key="6">
    <source>
        <dbReference type="ARBA" id="ARBA00023136"/>
    </source>
</evidence>
<evidence type="ECO:0000256" key="7">
    <source>
        <dbReference type="RuleBase" id="RU361216"/>
    </source>
</evidence>
<evidence type="ECO:0000313" key="9">
    <source>
        <dbReference type="Proteomes" id="UP000265427"/>
    </source>
</evidence>
<protein>
    <recommendedName>
        <fullName evidence="7">Amino acid transporter</fullName>
    </recommendedName>
</protein>